<evidence type="ECO:0000313" key="2">
    <source>
        <dbReference type="Proteomes" id="UP001055439"/>
    </source>
</evidence>
<protein>
    <submittedName>
        <fullName evidence="1">Uncharacterized protein</fullName>
    </submittedName>
</protein>
<dbReference type="Proteomes" id="UP001055439">
    <property type="component" value="Chromosome 8"/>
</dbReference>
<dbReference type="EMBL" id="CP097510">
    <property type="protein sequence ID" value="URE28371.1"/>
    <property type="molecule type" value="Genomic_DNA"/>
</dbReference>
<keyword evidence="2" id="KW-1185">Reference proteome</keyword>
<reference evidence="1" key="1">
    <citation type="submission" date="2022-05" db="EMBL/GenBank/DDBJ databases">
        <title>The Musa troglodytarum L. genome provides insights into the mechanism of non-climacteric behaviour and enrichment of carotenoids.</title>
        <authorList>
            <person name="Wang J."/>
        </authorList>
    </citation>
    <scope>NUCLEOTIDE SEQUENCE</scope>
    <source>
        <tissue evidence="1">Leaf</tissue>
    </source>
</reference>
<gene>
    <name evidence="1" type="ORF">MUK42_13367</name>
</gene>
<proteinExistence type="predicted"/>
<accession>A0A9E7KT12</accession>
<organism evidence="1 2">
    <name type="scientific">Musa troglodytarum</name>
    <name type="common">fe'i banana</name>
    <dbReference type="NCBI Taxonomy" id="320322"/>
    <lineage>
        <taxon>Eukaryota</taxon>
        <taxon>Viridiplantae</taxon>
        <taxon>Streptophyta</taxon>
        <taxon>Embryophyta</taxon>
        <taxon>Tracheophyta</taxon>
        <taxon>Spermatophyta</taxon>
        <taxon>Magnoliopsida</taxon>
        <taxon>Liliopsida</taxon>
        <taxon>Zingiberales</taxon>
        <taxon>Musaceae</taxon>
        <taxon>Musa</taxon>
    </lineage>
</organism>
<dbReference type="AlphaFoldDB" id="A0A9E7KT12"/>
<name>A0A9E7KT12_9LILI</name>
<sequence>MADPKGAIIRILVLRLRILDDILGSYRRGDEGKLQFGSYLGGLSDIKEVKSLSCQEERILLHGLQHEHRCIIGIGRIGREQLRWWVTKQLQTSHMQEEIKHTKKATAASCSVVWVAKSNGPLHPLALVI</sequence>
<evidence type="ECO:0000313" key="1">
    <source>
        <dbReference type="EMBL" id="URE28371.1"/>
    </source>
</evidence>